<proteinExistence type="predicted"/>
<protein>
    <submittedName>
        <fullName evidence="2">ABC-type Na+ efflux pump permease subunit</fullName>
    </submittedName>
</protein>
<evidence type="ECO:0000313" key="3">
    <source>
        <dbReference type="Proteomes" id="UP000543642"/>
    </source>
</evidence>
<sequence>MAIFSIMGAVMGARFVVEEYAGERAVLLFSYPIRREMILGAKLCLVFFYTLFAMLVWSAATEIIFFVTESLFPIGSGTFSWERVLWIFLSLLCHSLIAGAVAIVSLWIGFLKKSVSATIVASVITATLLCQMLSAVFAFRQALFILSVVLAAAAIAAVKHLFYQIGKMEV</sequence>
<feature type="transmembrane region" description="Helical" evidence="1">
    <location>
        <begin position="43"/>
        <end position="65"/>
    </location>
</feature>
<keyword evidence="1" id="KW-0812">Transmembrane</keyword>
<name>A0A7W8HCJ9_9FIRM</name>
<keyword evidence="3" id="KW-1185">Reference proteome</keyword>
<evidence type="ECO:0000313" key="2">
    <source>
        <dbReference type="EMBL" id="MBB5265220.1"/>
    </source>
</evidence>
<dbReference type="RefSeq" id="WP_183774955.1">
    <property type="nucleotide sequence ID" value="NZ_JACHFW010000010.1"/>
</dbReference>
<evidence type="ECO:0000256" key="1">
    <source>
        <dbReference type="SAM" id="Phobius"/>
    </source>
</evidence>
<feature type="transmembrane region" description="Helical" evidence="1">
    <location>
        <begin position="115"/>
        <end position="137"/>
    </location>
</feature>
<accession>A0A7W8HCJ9</accession>
<organism evidence="2 3">
    <name type="scientific">Catenibacillus scindens</name>
    <dbReference type="NCBI Taxonomy" id="673271"/>
    <lineage>
        <taxon>Bacteria</taxon>
        <taxon>Bacillati</taxon>
        <taxon>Bacillota</taxon>
        <taxon>Clostridia</taxon>
        <taxon>Lachnospirales</taxon>
        <taxon>Lachnospiraceae</taxon>
        <taxon>Catenibacillus</taxon>
    </lineage>
</organism>
<feature type="transmembrane region" description="Helical" evidence="1">
    <location>
        <begin position="85"/>
        <end position="108"/>
    </location>
</feature>
<keyword evidence="1" id="KW-0472">Membrane</keyword>
<keyword evidence="1" id="KW-1133">Transmembrane helix</keyword>
<dbReference type="EMBL" id="JACHFW010000010">
    <property type="protein sequence ID" value="MBB5265220.1"/>
    <property type="molecule type" value="Genomic_DNA"/>
</dbReference>
<feature type="transmembrane region" description="Helical" evidence="1">
    <location>
        <begin position="143"/>
        <end position="162"/>
    </location>
</feature>
<dbReference type="AlphaFoldDB" id="A0A7W8HCJ9"/>
<dbReference type="Proteomes" id="UP000543642">
    <property type="component" value="Unassembled WGS sequence"/>
</dbReference>
<reference evidence="2 3" key="1">
    <citation type="submission" date="2020-08" db="EMBL/GenBank/DDBJ databases">
        <title>Genomic Encyclopedia of Type Strains, Phase IV (KMG-IV): sequencing the most valuable type-strain genomes for metagenomic binning, comparative biology and taxonomic classification.</title>
        <authorList>
            <person name="Goeker M."/>
        </authorList>
    </citation>
    <scope>NUCLEOTIDE SEQUENCE [LARGE SCALE GENOMIC DNA]</scope>
    <source>
        <strain evidence="2 3">DSM 106146</strain>
    </source>
</reference>
<gene>
    <name evidence="2" type="ORF">HNP82_002363</name>
</gene>
<comment type="caution">
    <text evidence="2">The sequence shown here is derived from an EMBL/GenBank/DDBJ whole genome shotgun (WGS) entry which is preliminary data.</text>
</comment>